<dbReference type="HOGENOM" id="CLU_3320244_0_0_1"/>
<dbReference type="EMBL" id="CAFZ01001831">
    <property type="protein sequence ID" value="CCA77661.1"/>
    <property type="molecule type" value="Genomic_DNA"/>
</dbReference>
<evidence type="ECO:0000313" key="1">
    <source>
        <dbReference type="EMBL" id="CCA77661.1"/>
    </source>
</evidence>
<dbReference type="Proteomes" id="UP000007148">
    <property type="component" value="Unassembled WGS sequence"/>
</dbReference>
<reference evidence="1 2" key="1">
    <citation type="journal article" date="2011" name="PLoS Pathog.">
        <title>Endophytic Life Strategies Decoded by Genome and Transcriptome Analyses of the Mutualistic Root Symbiont Piriformospora indica.</title>
        <authorList>
            <person name="Zuccaro A."/>
            <person name="Lahrmann U."/>
            <person name="Guldener U."/>
            <person name="Langen G."/>
            <person name="Pfiffi S."/>
            <person name="Biedenkopf D."/>
            <person name="Wong P."/>
            <person name="Samans B."/>
            <person name="Grimm C."/>
            <person name="Basiewicz M."/>
            <person name="Murat C."/>
            <person name="Martin F."/>
            <person name="Kogel K.H."/>
        </authorList>
    </citation>
    <scope>NUCLEOTIDE SEQUENCE [LARGE SCALE GENOMIC DNA]</scope>
    <source>
        <strain evidence="1 2">DSM 11827</strain>
    </source>
</reference>
<dbReference type="InParanoid" id="G4U268"/>
<keyword evidence="2" id="KW-1185">Reference proteome</keyword>
<sequence>MIVAAIQLVYFFSRQGQFWTAPNARTRRKGLTRMTELLR</sequence>
<gene>
    <name evidence="1" type="ORF">PIIN_11639</name>
</gene>
<organism evidence="1 2">
    <name type="scientific">Serendipita indica (strain DSM 11827)</name>
    <name type="common">Root endophyte fungus</name>
    <name type="synonym">Piriformospora indica</name>
    <dbReference type="NCBI Taxonomy" id="1109443"/>
    <lineage>
        <taxon>Eukaryota</taxon>
        <taxon>Fungi</taxon>
        <taxon>Dikarya</taxon>
        <taxon>Basidiomycota</taxon>
        <taxon>Agaricomycotina</taxon>
        <taxon>Agaricomycetes</taxon>
        <taxon>Sebacinales</taxon>
        <taxon>Serendipitaceae</taxon>
        <taxon>Serendipita</taxon>
    </lineage>
</organism>
<proteinExistence type="predicted"/>
<protein>
    <submittedName>
        <fullName evidence="1">Uncharacterized protein</fullName>
    </submittedName>
</protein>
<accession>G4U268</accession>
<comment type="caution">
    <text evidence="1">The sequence shown here is derived from an EMBL/GenBank/DDBJ whole genome shotgun (WGS) entry which is preliminary data.</text>
</comment>
<dbReference type="AlphaFoldDB" id="G4U268"/>
<name>G4U268_SERID</name>
<evidence type="ECO:0000313" key="2">
    <source>
        <dbReference type="Proteomes" id="UP000007148"/>
    </source>
</evidence>